<comment type="subcellular location">
    <subcellularLocation>
        <location evidence="1">Membrane</location>
        <topology evidence="1">Multi-pass membrane protein</topology>
    </subcellularLocation>
</comment>
<dbReference type="Pfam" id="PF13564">
    <property type="entry name" value="DoxX_2"/>
    <property type="match status" value="1"/>
</dbReference>
<dbReference type="InterPro" id="IPR032808">
    <property type="entry name" value="DoxX"/>
</dbReference>
<evidence type="ECO:0000256" key="1">
    <source>
        <dbReference type="ARBA" id="ARBA00004141"/>
    </source>
</evidence>
<sequence length="216" mass="24257">MTRTHQHSADEESAAVTRSGRTWSRIRPIAFWVTTFVVVFELIAGSVWNLLTIEWVEVQLHHLGYPHFFAYVLGAWQAGAAVAIIVPRLPLLKEWAYVGAFFLWSGAVVSHLSVGDGLQSWGVPLMFGAFAIASWVLRPADRRLPETRLRRNRSAGAGQDEAGSPEIRSRAWEIRPRAWVVPIGLLVVLYAVSFLTLPVMEDVMREQAVKLGWINE</sequence>
<accession>A0A2W2EUL1</accession>
<evidence type="ECO:0000313" key="7">
    <source>
        <dbReference type="Proteomes" id="UP000248924"/>
    </source>
</evidence>
<name>A0A2W2EUL1_9ACTN</name>
<proteinExistence type="predicted"/>
<keyword evidence="4 5" id="KW-0472">Membrane</keyword>
<evidence type="ECO:0000313" key="6">
    <source>
        <dbReference type="EMBL" id="PZG20479.1"/>
    </source>
</evidence>
<protein>
    <submittedName>
        <fullName evidence="6">DoxX family protein</fullName>
    </submittedName>
</protein>
<keyword evidence="7" id="KW-1185">Reference proteome</keyword>
<dbReference type="Proteomes" id="UP000248924">
    <property type="component" value="Unassembled WGS sequence"/>
</dbReference>
<evidence type="ECO:0000256" key="3">
    <source>
        <dbReference type="ARBA" id="ARBA00022989"/>
    </source>
</evidence>
<keyword evidence="2 5" id="KW-0812">Transmembrane</keyword>
<evidence type="ECO:0000256" key="5">
    <source>
        <dbReference type="SAM" id="Phobius"/>
    </source>
</evidence>
<feature type="transmembrane region" description="Helical" evidence="5">
    <location>
        <begin position="95"/>
        <end position="115"/>
    </location>
</feature>
<organism evidence="6 7">
    <name type="scientific">Micromonospora craterilacus</name>
    <dbReference type="NCBI Taxonomy" id="1655439"/>
    <lineage>
        <taxon>Bacteria</taxon>
        <taxon>Bacillati</taxon>
        <taxon>Actinomycetota</taxon>
        <taxon>Actinomycetes</taxon>
        <taxon>Micromonosporales</taxon>
        <taxon>Micromonosporaceae</taxon>
        <taxon>Micromonospora</taxon>
    </lineage>
</organism>
<gene>
    <name evidence="6" type="ORF">C1I95_09540</name>
</gene>
<dbReference type="EMBL" id="POTY01000041">
    <property type="protein sequence ID" value="PZG20479.1"/>
    <property type="molecule type" value="Genomic_DNA"/>
</dbReference>
<feature type="transmembrane region" description="Helical" evidence="5">
    <location>
        <begin position="178"/>
        <end position="200"/>
    </location>
</feature>
<evidence type="ECO:0000256" key="4">
    <source>
        <dbReference type="ARBA" id="ARBA00023136"/>
    </source>
</evidence>
<feature type="transmembrane region" description="Helical" evidence="5">
    <location>
        <begin position="68"/>
        <end position="86"/>
    </location>
</feature>
<feature type="transmembrane region" description="Helical" evidence="5">
    <location>
        <begin position="29"/>
        <end position="48"/>
    </location>
</feature>
<reference evidence="6 7" key="1">
    <citation type="submission" date="2018-01" db="EMBL/GenBank/DDBJ databases">
        <title>Draft genome sequence of Jishengella sp. NA12.</title>
        <authorList>
            <person name="Sahin N."/>
            <person name="Ay H."/>
            <person name="Saygin H."/>
        </authorList>
    </citation>
    <scope>NUCLEOTIDE SEQUENCE [LARGE SCALE GENOMIC DNA]</scope>
    <source>
        <strain evidence="6 7">NA12</strain>
    </source>
</reference>
<dbReference type="OrthoDB" id="7960583at2"/>
<dbReference type="GO" id="GO:0016020">
    <property type="term" value="C:membrane"/>
    <property type="evidence" value="ECO:0007669"/>
    <property type="project" value="UniProtKB-SubCell"/>
</dbReference>
<dbReference type="AlphaFoldDB" id="A0A2W2EUL1"/>
<comment type="caution">
    <text evidence="6">The sequence shown here is derived from an EMBL/GenBank/DDBJ whole genome shotgun (WGS) entry which is preliminary data.</text>
</comment>
<evidence type="ECO:0000256" key="2">
    <source>
        <dbReference type="ARBA" id="ARBA00022692"/>
    </source>
</evidence>
<keyword evidence="3 5" id="KW-1133">Transmembrane helix</keyword>
<feature type="transmembrane region" description="Helical" evidence="5">
    <location>
        <begin position="121"/>
        <end position="140"/>
    </location>
</feature>